<sequence length="475" mass="47532">MVSDAVGRWRVRVGLCACALAVSMGSTSLAVALPELARQVDATPHELQWIVNAYTVTLAALIIACGTWADRAGPRVPLVVGGACLASGSTWGALATGTESLVAARVVMGLGAAALVPLSSSTVARVFTGTERSRALAVWAGVVTLGAPLGLLVGGVALHVAGWPVIFWANVPLVIAGSVMTARRLPVWQPTDAPVGNGLRMATRAVGLVLVVGGLAQSAVADSLDDVPLAAAVAGLLCVAMASLGGRVRNGATWPAGPTGLAARRSYWCATCVAAVASLTVAITFFLVPLLSSALHGADCADIALVLLPGLAAGLAGNAVTNRLRRRLGDSVVAASGLGLVALCFGAAALHPESPSTSWSAAWVAAQGFGISLVLLTAVDVALGCSATSLVPARWAAVTQTWRQVGGAVGVASCAAAITLCSPPAGPRSGLGASRSLVDATQGLATAMALASLATAVYAVRALSFPMIDRQETPP</sequence>
<evidence type="ECO:0000256" key="2">
    <source>
        <dbReference type="ARBA" id="ARBA00022448"/>
    </source>
</evidence>
<organism evidence="9 10">
    <name type="scientific">Nocardioides cavernae</name>
    <dbReference type="NCBI Taxonomy" id="1921566"/>
    <lineage>
        <taxon>Bacteria</taxon>
        <taxon>Bacillati</taxon>
        <taxon>Actinomycetota</taxon>
        <taxon>Actinomycetes</taxon>
        <taxon>Propionibacteriales</taxon>
        <taxon>Nocardioidaceae</taxon>
        <taxon>Nocardioides</taxon>
    </lineage>
</organism>
<feature type="domain" description="Major facilitator superfamily (MFS) profile" evidence="8">
    <location>
        <begin position="1"/>
        <end position="474"/>
    </location>
</feature>
<comment type="subcellular location">
    <subcellularLocation>
        <location evidence="1">Cell membrane</location>
        <topology evidence="1">Multi-pass membrane protein</topology>
    </subcellularLocation>
</comment>
<reference evidence="9 10" key="2">
    <citation type="submission" date="2020-08" db="EMBL/GenBank/DDBJ databases">
        <title>The Agave Microbiome: Exploring the role of microbial communities in plant adaptations to desert environments.</title>
        <authorList>
            <person name="Partida-Martinez L.P."/>
        </authorList>
    </citation>
    <scope>NUCLEOTIDE SEQUENCE [LARGE SCALE GENOMIC DNA]</scope>
    <source>
        <strain evidence="9 10">AT2.17</strain>
    </source>
</reference>
<dbReference type="Gene3D" id="1.20.1720.10">
    <property type="entry name" value="Multidrug resistance protein D"/>
    <property type="match status" value="1"/>
</dbReference>
<feature type="transmembrane region" description="Helical" evidence="6">
    <location>
        <begin position="102"/>
        <end position="124"/>
    </location>
</feature>
<dbReference type="Pfam" id="PF07690">
    <property type="entry name" value="MFS_1"/>
    <property type="match status" value="1"/>
</dbReference>
<keyword evidence="10" id="KW-1185">Reference proteome</keyword>
<feature type="transmembrane region" description="Helical" evidence="6">
    <location>
        <begin position="303"/>
        <end position="320"/>
    </location>
</feature>
<dbReference type="AlphaFoldDB" id="A0A7Y9KN58"/>
<feature type="transmembrane region" description="Helical" evidence="6">
    <location>
        <begin position="267"/>
        <end position="291"/>
    </location>
</feature>
<protein>
    <recommendedName>
        <fullName evidence="8">Major facilitator superfamily (MFS) profile domain-containing protein</fullName>
    </recommendedName>
</protein>
<dbReference type="GO" id="GO:0022857">
    <property type="term" value="F:transmembrane transporter activity"/>
    <property type="evidence" value="ECO:0007669"/>
    <property type="project" value="InterPro"/>
</dbReference>
<evidence type="ECO:0000256" key="3">
    <source>
        <dbReference type="ARBA" id="ARBA00022692"/>
    </source>
</evidence>
<name>A0A7Y9KN58_9ACTN</name>
<feature type="transmembrane region" description="Helical" evidence="6">
    <location>
        <begin position="136"/>
        <end position="159"/>
    </location>
</feature>
<feature type="transmembrane region" description="Helical" evidence="6">
    <location>
        <begin position="202"/>
        <end position="221"/>
    </location>
</feature>
<keyword evidence="2" id="KW-0813">Transport</keyword>
<feature type="transmembrane region" description="Helical" evidence="6">
    <location>
        <begin position="405"/>
        <end position="425"/>
    </location>
</feature>
<evidence type="ECO:0000256" key="5">
    <source>
        <dbReference type="ARBA" id="ARBA00023136"/>
    </source>
</evidence>
<feature type="transmembrane region" description="Helical" evidence="6">
    <location>
        <begin position="332"/>
        <end position="351"/>
    </location>
</feature>
<accession>A0A7Y9KN58</accession>
<dbReference type="PANTHER" id="PTHR42718:SF9">
    <property type="entry name" value="MAJOR FACILITATOR SUPERFAMILY MULTIDRUG TRANSPORTER MFSC"/>
    <property type="match status" value="1"/>
</dbReference>
<evidence type="ECO:0000256" key="7">
    <source>
        <dbReference type="SAM" id="SignalP"/>
    </source>
</evidence>
<evidence type="ECO:0000259" key="8">
    <source>
        <dbReference type="PROSITE" id="PS50850"/>
    </source>
</evidence>
<dbReference type="InterPro" id="IPR036259">
    <property type="entry name" value="MFS_trans_sf"/>
</dbReference>
<dbReference type="InterPro" id="IPR020846">
    <property type="entry name" value="MFS_dom"/>
</dbReference>
<feature type="transmembrane region" description="Helical" evidence="6">
    <location>
        <begin position="165"/>
        <end position="182"/>
    </location>
</feature>
<dbReference type="PROSITE" id="PS50850">
    <property type="entry name" value="MFS"/>
    <property type="match status" value="1"/>
</dbReference>
<evidence type="ECO:0000313" key="10">
    <source>
        <dbReference type="Proteomes" id="UP000549911"/>
    </source>
</evidence>
<evidence type="ECO:0000313" key="9">
    <source>
        <dbReference type="EMBL" id="NYE35351.1"/>
    </source>
</evidence>
<evidence type="ECO:0000256" key="1">
    <source>
        <dbReference type="ARBA" id="ARBA00004651"/>
    </source>
</evidence>
<dbReference type="Proteomes" id="UP000549911">
    <property type="component" value="Unassembled WGS sequence"/>
</dbReference>
<dbReference type="SUPFAM" id="SSF103473">
    <property type="entry name" value="MFS general substrate transporter"/>
    <property type="match status" value="1"/>
</dbReference>
<keyword evidence="5 6" id="KW-0472">Membrane</keyword>
<dbReference type="PRINTS" id="PR01036">
    <property type="entry name" value="TCRTETB"/>
</dbReference>
<feature type="transmembrane region" description="Helical" evidence="6">
    <location>
        <begin position="371"/>
        <end position="393"/>
    </location>
</feature>
<dbReference type="GO" id="GO:0005886">
    <property type="term" value="C:plasma membrane"/>
    <property type="evidence" value="ECO:0007669"/>
    <property type="project" value="UniProtKB-SubCell"/>
</dbReference>
<keyword evidence="4 6" id="KW-1133">Transmembrane helix</keyword>
<reference evidence="9 10" key="1">
    <citation type="submission" date="2020-07" db="EMBL/GenBank/DDBJ databases">
        <authorList>
            <person name="Partida-Martinez L."/>
            <person name="Huntemann M."/>
            <person name="Clum A."/>
            <person name="Wang J."/>
            <person name="Palaniappan K."/>
            <person name="Ritter S."/>
            <person name="Chen I.-M."/>
            <person name="Stamatis D."/>
            <person name="Reddy T."/>
            <person name="O'Malley R."/>
            <person name="Daum C."/>
            <person name="Shapiro N."/>
            <person name="Ivanova N."/>
            <person name="Kyrpides N."/>
            <person name="Woyke T."/>
        </authorList>
    </citation>
    <scope>NUCLEOTIDE SEQUENCE [LARGE SCALE GENOMIC DNA]</scope>
    <source>
        <strain evidence="9 10">AT2.17</strain>
    </source>
</reference>
<dbReference type="RefSeq" id="WP_179618016.1">
    <property type="nucleotide sequence ID" value="NZ_JACCBW010000001.1"/>
</dbReference>
<comment type="caution">
    <text evidence="9">The sequence shown here is derived from an EMBL/GenBank/DDBJ whole genome shotgun (WGS) entry which is preliminary data.</text>
</comment>
<dbReference type="PANTHER" id="PTHR42718">
    <property type="entry name" value="MAJOR FACILITATOR SUPERFAMILY MULTIDRUG TRANSPORTER MFSC"/>
    <property type="match status" value="1"/>
</dbReference>
<feature type="transmembrane region" description="Helical" evidence="6">
    <location>
        <begin position="445"/>
        <end position="463"/>
    </location>
</feature>
<feature type="transmembrane region" description="Helical" evidence="6">
    <location>
        <begin position="227"/>
        <end position="246"/>
    </location>
</feature>
<proteinExistence type="predicted"/>
<feature type="transmembrane region" description="Helical" evidence="6">
    <location>
        <begin position="48"/>
        <end position="69"/>
    </location>
</feature>
<dbReference type="InterPro" id="IPR011701">
    <property type="entry name" value="MFS"/>
</dbReference>
<feature type="transmembrane region" description="Helical" evidence="6">
    <location>
        <begin position="76"/>
        <end position="96"/>
    </location>
</feature>
<feature type="signal peptide" evidence="7">
    <location>
        <begin position="1"/>
        <end position="32"/>
    </location>
</feature>
<keyword evidence="7" id="KW-0732">Signal</keyword>
<feature type="chain" id="PRO_5039158185" description="Major facilitator superfamily (MFS) profile domain-containing protein" evidence="7">
    <location>
        <begin position="33"/>
        <end position="475"/>
    </location>
</feature>
<keyword evidence="3 6" id="KW-0812">Transmembrane</keyword>
<evidence type="ECO:0000256" key="4">
    <source>
        <dbReference type="ARBA" id="ARBA00022989"/>
    </source>
</evidence>
<gene>
    <name evidence="9" type="ORF">F4692_000455</name>
</gene>
<evidence type="ECO:0000256" key="6">
    <source>
        <dbReference type="SAM" id="Phobius"/>
    </source>
</evidence>
<dbReference type="EMBL" id="JACCBW010000001">
    <property type="protein sequence ID" value="NYE35351.1"/>
    <property type="molecule type" value="Genomic_DNA"/>
</dbReference>